<dbReference type="GO" id="GO:0005737">
    <property type="term" value="C:cytoplasm"/>
    <property type="evidence" value="ECO:0007669"/>
    <property type="project" value="UniProtKB-SubCell"/>
</dbReference>
<evidence type="ECO:0000256" key="10">
    <source>
        <dbReference type="PIRSR" id="PIRSR000388-3"/>
    </source>
</evidence>
<feature type="binding site" evidence="7 9">
    <location>
        <position position="117"/>
    </location>
    <ligand>
        <name>3-methyl-2-oxobutanoate</name>
        <dbReference type="ChEBI" id="CHEBI:11851"/>
    </ligand>
</feature>
<keyword evidence="12" id="KW-1185">Reference proteome</keyword>
<feature type="binding site" evidence="7 10">
    <location>
        <position position="119"/>
    </location>
    <ligand>
        <name>Mg(2+)</name>
        <dbReference type="ChEBI" id="CHEBI:18420"/>
    </ligand>
</feature>
<reference evidence="11 12" key="1">
    <citation type="submission" date="2020-07" db="EMBL/GenBank/DDBJ databases">
        <title>Stappia sp., F7233, whole genome shotgun sequencing project.</title>
        <authorList>
            <person name="Jiang S."/>
            <person name="Liu Z.W."/>
            <person name="Du Z.J."/>
        </authorList>
    </citation>
    <scope>NUCLEOTIDE SEQUENCE [LARGE SCALE GENOMIC DNA]</scope>
    <source>
        <strain evidence="11 12">F7233</strain>
    </source>
</reference>
<keyword evidence="4 7" id="KW-0566">Pantothenate biosynthesis</keyword>
<dbReference type="Gene3D" id="3.20.20.60">
    <property type="entry name" value="Phosphoenolpyruvate-binding domains"/>
    <property type="match status" value="1"/>
</dbReference>
<dbReference type="GO" id="GO:0032259">
    <property type="term" value="P:methylation"/>
    <property type="evidence" value="ECO:0007669"/>
    <property type="project" value="UniProtKB-KW"/>
</dbReference>
<keyword evidence="7" id="KW-0963">Cytoplasm</keyword>
<dbReference type="InterPro" id="IPR040442">
    <property type="entry name" value="Pyrv_kinase-like_dom_sf"/>
</dbReference>
<dbReference type="GO" id="GO:0015940">
    <property type="term" value="P:pantothenate biosynthetic process"/>
    <property type="evidence" value="ECO:0007669"/>
    <property type="project" value="UniProtKB-UniRule"/>
</dbReference>
<dbReference type="PANTHER" id="PTHR20881:SF0">
    <property type="entry name" value="3-METHYL-2-OXOBUTANOATE HYDROXYMETHYLTRANSFERASE"/>
    <property type="match status" value="1"/>
</dbReference>
<dbReference type="CDD" id="cd06557">
    <property type="entry name" value="KPHMT-like"/>
    <property type="match status" value="1"/>
</dbReference>
<dbReference type="PIRSF" id="PIRSF000388">
    <property type="entry name" value="Pantoate_hydroxy_MeTrfase"/>
    <property type="match status" value="1"/>
</dbReference>
<gene>
    <name evidence="7 11" type="primary">panB</name>
    <name evidence="11" type="ORF">H2509_07615</name>
</gene>
<evidence type="ECO:0000256" key="7">
    <source>
        <dbReference type="HAMAP-Rule" id="MF_00156"/>
    </source>
</evidence>
<accession>A0A839AD92</accession>
<sequence length="269" mass="28175">MAQITLTALDRRKAEGRRFAVLTAYDATFASLVADAGAGVILVGDSLGMVIQGRASTTPVTMADMIYHTACVARGLDASAADRPLIMADMPFASTFSPLETAREAARLMQVGANMVKIEGGAAMADTIRFLTQHGIPVCAHLGLTPQTTDMLGGYRIQGKSEEDAARIARDARLLEDAGARMLLLECVPNAVGKAVSDGAKVPVIGIGAGPSTDAQVLVLHDMLGLTRGRKARFVKDYLAGRGDVAAALKAFVEEVESGAYPAPEHCYG</sequence>
<feature type="binding site" evidence="7 10">
    <location>
        <position position="89"/>
    </location>
    <ligand>
        <name>Mg(2+)</name>
        <dbReference type="ChEBI" id="CHEBI:18420"/>
    </ligand>
</feature>
<evidence type="ECO:0000256" key="1">
    <source>
        <dbReference type="ARBA" id="ARBA00005033"/>
    </source>
</evidence>
<dbReference type="HAMAP" id="MF_00156">
    <property type="entry name" value="PanB"/>
    <property type="match status" value="1"/>
</dbReference>
<dbReference type="NCBIfam" id="TIGR00222">
    <property type="entry name" value="panB"/>
    <property type="match status" value="1"/>
</dbReference>
<feature type="active site" description="Proton acceptor" evidence="7 8">
    <location>
        <position position="186"/>
    </location>
</feature>
<evidence type="ECO:0000256" key="8">
    <source>
        <dbReference type="PIRSR" id="PIRSR000388-1"/>
    </source>
</evidence>
<comment type="subcellular location">
    <subcellularLocation>
        <location evidence="7">Cytoplasm</location>
    </subcellularLocation>
</comment>
<evidence type="ECO:0000256" key="4">
    <source>
        <dbReference type="ARBA" id="ARBA00022655"/>
    </source>
</evidence>
<comment type="function">
    <text evidence="6 7">Catalyzes the reversible reaction in which hydroxymethyl group from 5,10-methylenetetrahydrofolate is transferred onto alpha-ketoisovalerate to form ketopantoate.</text>
</comment>
<feature type="binding site" evidence="7 9">
    <location>
        <begin position="45"/>
        <end position="46"/>
    </location>
    <ligand>
        <name>3-methyl-2-oxobutanoate</name>
        <dbReference type="ChEBI" id="CHEBI:11851"/>
    </ligand>
</feature>
<dbReference type="EC" id="2.1.2.11" evidence="7"/>
<dbReference type="GO" id="GO:0003864">
    <property type="term" value="F:3-methyl-2-oxobutanoate hydroxymethyltransferase activity"/>
    <property type="evidence" value="ECO:0007669"/>
    <property type="project" value="UniProtKB-UniRule"/>
</dbReference>
<proteinExistence type="inferred from homology"/>
<dbReference type="AlphaFoldDB" id="A0A839AD92"/>
<organism evidence="11 12">
    <name type="scientific">Stappia albiluteola</name>
    <dbReference type="NCBI Taxonomy" id="2758565"/>
    <lineage>
        <taxon>Bacteria</taxon>
        <taxon>Pseudomonadati</taxon>
        <taxon>Pseudomonadota</taxon>
        <taxon>Alphaproteobacteria</taxon>
        <taxon>Hyphomicrobiales</taxon>
        <taxon>Stappiaceae</taxon>
        <taxon>Stappia</taxon>
    </lineage>
</organism>
<keyword evidence="7 10" id="KW-0460">Magnesium</keyword>
<comment type="similarity">
    <text evidence="2 7">Belongs to the PanB family.</text>
</comment>
<name>A0A839AD92_9HYPH</name>
<dbReference type="InterPro" id="IPR003700">
    <property type="entry name" value="Pantoate_hydroxy_MeTrfase"/>
</dbReference>
<keyword evidence="11" id="KW-0489">Methyltransferase</keyword>
<evidence type="ECO:0000256" key="3">
    <source>
        <dbReference type="ARBA" id="ARBA00011424"/>
    </source>
</evidence>
<dbReference type="FunFam" id="3.20.20.60:FF:000003">
    <property type="entry name" value="3-methyl-2-oxobutanoate hydroxymethyltransferase"/>
    <property type="match status" value="1"/>
</dbReference>
<feature type="binding site" evidence="7 10">
    <location>
        <position position="45"/>
    </location>
    <ligand>
        <name>Mg(2+)</name>
        <dbReference type="ChEBI" id="CHEBI:18420"/>
    </ligand>
</feature>
<dbReference type="NCBIfam" id="NF001452">
    <property type="entry name" value="PRK00311.1"/>
    <property type="match status" value="1"/>
</dbReference>
<feature type="binding site" evidence="7 9">
    <location>
        <position position="89"/>
    </location>
    <ligand>
        <name>3-methyl-2-oxobutanoate</name>
        <dbReference type="ChEBI" id="CHEBI:11851"/>
    </ligand>
</feature>
<dbReference type="Proteomes" id="UP000541109">
    <property type="component" value="Unassembled WGS sequence"/>
</dbReference>
<dbReference type="Pfam" id="PF02548">
    <property type="entry name" value="Pantoate_transf"/>
    <property type="match status" value="1"/>
</dbReference>
<keyword evidence="7 10" id="KW-0479">Metal-binding</keyword>
<dbReference type="RefSeq" id="WP_182163971.1">
    <property type="nucleotide sequence ID" value="NZ_JACFXV010000044.1"/>
</dbReference>
<dbReference type="GO" id="GO:0008168">
    <property type="term" value="F:methyltransferase activity"/>
    <property type="evidence" value="ECO:0007669"/>
    <property type="project" value="UniProtKB-KW"/>
</dbReference>
<comment type="pathway">
    <text evidence="1 7">Cofactor biosynthesis; (R)-pantothenate biosynthesis; (R)-pantoate from 3-methyl-2-oxobutanoate: step 1/2.</text>
</comment>
<comment type="subunit">
    <text evidence="3 7">Homodecamer; pentamer of dimers.</text>
</comment>
<dbReference type="EMBL" id="JACFXV010000044">
    <property type="protein sequence ID" value="MBA5776998.1"/>
    <property type="molecule type" value="Genomic_DNA"/>
</dbReference>
<comment type="catalytic activity">
    <reaction evidence="7">
        <text>(6R)-5,10-methylene-5,6,7,8-tetrahydrofolate + 3-methyl-2-oxobutanoate + H2O = 2-dehydropantoate + (6S)-5,6,7,8-tetrahydrofolate</text>
        <dbReference type="Rhea" id="RHEA:11824"/>
        <dbReference type="ChEBI" id="CHEBI:11561"/>
        <dbReference type="ChEBI" id="CHEBI:11851"/>
        <dbReference type="ChEBI" id="CHEBI:15377"/>
        <dbReference type="ChEBI" id="CHEBI:15636"/>
        <dbReference type="ChEBI" id="CHEBI:57453"/>
        <dbReference type="EC" id="2.1.2.11"/>
    </reaction>
</comment>
<evidence type="ECO:0000313" key="11">
    <source>
        <dbReference type="EMBL" id="MBA5776998.1"/>
    </source>
</evidence>
<dbReference type="GO" id="GO:0000287">
    <property type="term" value="F:magnesium ion binding"/>
    <property type="evidence" value="ECO:0007669"/>
    <property type="project" value="TreeGrafter"/>
</dbReference>
<comment type="caution">
    <text evidence="11">The sequence shown here is derived from an EMBL/GenBank/DDBJ whole genome shotgun (WGS) entry which is preliminary data.</text>
</comment>
<evidence type="ECO:0000256" key="2">
    <source>
        <dbReference type="ARBA" id="ARBA00008676"/>
    </source>
</evidence>
<evidence type="ECO:0000256" key="6">
    <source>
        <dbReference type="ARBA" id="ARBA00056497"/>
    </source>
</evidence>
<dbReference type="SUPFAM" id="SSF51621">
    <property type="entry name" value="Phosphoenolpyruvate/pyruvate domain"/>
    <property type="match status" value="1"/>
</dbReference>
<evidence type="ECO:0000256" key="5">
    <source>
        <dbReference type="ARBA" id="ARBA00022679"/>
    </source>
</evidence>
<evidence type="ECO:0000256" key="9">
    <source>
        <dbReference type="PIRSR" id="PIRSR000388-2"/>
    </source>
</evidence>
<dbReference type="UniPathway" id="UPA00028">
    <property type="reaction ID" value="UER00003"/>
</dbReference>
<keyword evidence="5 7" id="KW-0808">Transferase</keyword>
<protein>
    <recommendedName>
        <fullName evidence="7">3-methyl-2-oxobutanoate hydroxymethyltransferase</fullName>
        <ecNumber evidence="7">2.1.2.11</ecNumber>
    </recommendedName>
    <alternativeName>
        <fullName evidence="7">Ketopantoate hydroxymethyltransferase</fullName>
        <shortName evidence="7">KPHMT</shortName>
    </alternativeName>
</protein>
<dbReference type="PANTHER" id="PTHR20881">
    <property type="entry name" value="3-METHYL-2-OXOBUTANOATE HYDROXYMETHYLTRANSFERASE"/>
    <property type="match status" value="1"/>
</dbReference>
<dbReference type="InterPro" id="IPR015813">
    <property type="entry name" value="Pyrv/PenolPyrv_kinase-like_dom"/>
</dbReference>
<comment type="cofactor">
    <cofactor evidence="7 10">
        <name>Mg(2+)</name>
        <dbReference type="ChEBI" id="CHEBI:18420"/>
    </cofactor>
    <text evidence="7 10">Binds 1 Mg(2+) ion per subunit.</text>
</comment>
<evidence type="ECO:0000313" key="12">
    <source>
        <dbReference type="Proteomes" id="UP000541109"/>
    </source>
</evidence>